<dbReference type="RefSeq" id="WP_260749293.1">
    <property type="nucleotide sequence ID" value="NZ_CP092109.1"/>
</dbReference>
<proteinExistence type="predicted"/>
<name>A0ABY5ZP96_9BACT</name>
<sequence length="321" mass="36030">MNNRDLNSQSISEVLNACAILWLRLVEIQTGPWQPSPDGIWEVSQATIQLQLKQVLKGEVQQHPGEFFTLSIILRDSLRPQGDPGPWSRQTLSAGQQLVAFCRGATHDARQLLTDENCEQLLPAEIALDDVQRAMALERGRRSAAQILKEARKDADGLRDIFARYVWAKTLSRNEKTLFQAIGLTPLAGEKSSSPAGKKKPAFDVFEQLMGLLAAPQTHERARAAYLDCAMNTVNLLSPTPWQWEKQLIRSLLQLLEKPQAQALHSAIGQVYLPNLLGLRNSAPRYGVEELFAEDEAERLLGVLKQKSFDPVLVHWLERKM</sequence>
<evidence type="ECO:0000313" key="2">
    <source>
        <dbReference type="Proteomes" id="UP001060414"/>
    </source>
</evidence>
<evidence type="ECO:0000313" key="1">
    <source>
        <dbReference type="EMBL" id="UWZ80926.1"/>
    </source>
</evidence>
<dbReference type="EMBL" id="CP092109">
    <property type="protein sequence ID" value="UWZ80926.1"/>
    <property type="molecule type" value="Genomic_DNA"/>
</dbReference>
<organism evidence="1 2">
    <name type="scientific">Geoalkalibacter halelectricus</name>
    <dbReference type="NCBI Taxonomy" id="2847045"/>
    <lineage>
        <taxon>Bacteria</taxon>
        <taxon>Pseudomonadati</taxon>
        <taxon>Thermodesulfobacteriota</taxon>
        <taxon>Desulfuromonadia</taxon>
        <taxon>Desulfuromonadales</taxon>
        <taxon>Geoalkalibacteraceae</taxon>
        <taxon>Geoalkalibacter</taxon>
    </lineage>
</organism>
<gene>
    <name evidence="1" type="ORF">L9S41_05850</name>
</gene>
<keyword evidence="2" id="KW-1185">Reference proteome</keyword>
<accession>A0ABY5ZP96</accession>
<dbReference type="Proteomes" id="UP001060414">
    <property type="component" value="Chromosome"/>
</dbReference>
<reference evidence="1" key="1">
    <citation type="journal article" date="2022" name="Environ. Microbiol.">
        <title>Geoalkalibacter halelectricus SAP #1 sp. nov. possessing extracellular electron transfer and mineral#reducing capabilities from a haloalkaline environment.</title>
        <authorList>
            <person name="Yadav S."/>
            <person name="Singh R."/>
            <person name="Sundharam S.S."/>
            <person name="Chaudhary S."/>
            <person name="Krishnamurthi S."/>
            <person name="Patil S.A."/>
        </authorList>
    </citation>
    <scope>NUCLEOTIDE SEQUENCE</scope>
    <source>
        <strain evidence="1">SAP-1</strain>
    </source>
</reference>
<protein>
    <submittedName>
        <fullName evidence="1">Uncharacterized protein</fullName>
    </submittedName>
</protein>